<reference evidence="3" key="1">
    <citation type="submission" date="2011-02" db="EMBL/GenBank/DDBJ databases">
        <title>The complete sequence of plasmid2 of Deinococcus proteolyticus DSM 20540.</title>
        <authorList>
            <consortium name="US DOE Joint Genome Institute (JGI-PGF)"/>
            <person name="Lucas S."/>
            <person name="Copeland A."/>
            <person name="Lapidus A."/>
            <person name="Bruce D."/>
            <person name="Goodwin L."/>
            <person name="Pitluck S."/>
            <person name="Kyrpides N."/>
            <person name="Mavromatis K."/>
            <person name="Pagani I."/>
            <person name="Ivanova N."/>
            <person name="Ovchinnikova G."/>
            <person name="Zeytun A."/>
            <person name="Detter J.C."/>
            <person name="Han C."/>
            <person name="Land M."/>
            <person name="Hauser L."/>
            <person name="Markowitz V."/>
            <person name="Cheng J.-F."/>
            <person name="Hugenholtz P."/>
            <person name="Woyke T."/>
            <person name="Wu D."/>
            <person name="Pukall R."/>
            <person name="Steenblock K."/>
            <person name="Brambilla E."/>
            <person name="Klenk H.-P."/>
            <person name="Eisen J.A."/>
        </authorList>
    </citation>
    <scope>NUCLEOTIDE SEQUENCE [LARGE SCALE GENOMIC DNA]</scope>
    <source>
        <strain evidence="3">ATCC 35074 / DSM 20540 / JCM 6276 / NBRC 101906 / NCIMB 13154 / VKM Ac-1939 / CCM 2703 / MRP</strain>
        <plasmid evidence="3">Plasmid pDEIPR02</plasmid>
    </source>
</reference>
<evidence type="ECO:0000256" key="1">
    <source>
        <dbReference type="SAM" id="MobiDB-lite"/>
    </source>
</evidence>
<dbReference type="HOGENOM" id="CLU_2245529_0_0_0"/>
<dbReference type="KEGG" id="dpt:Deipr_2326"/>
<protein>
    <submittedName>
        <fullName evidence="2">Uncharacterized protein</fullName>
    </submittedName>
</protein>
<dbReference type="EMBL" id="CP002538">
    <property type="protein sequence ID" value="ADY27451.1"/>
    <property type="molecule type" value="Genomic_DNA"/>
</dbReference>
<name>F0RQ92_DEIPM</name>
<dbReference type="Proteomes" id="UP000007718">
    <property type="component" value="Plasmid pDEIPR02"/>
</dbReference>
<dbReference type="AlphaFoldDB" id="F0RQ92"/>
<accession>F0RQ92</accession>
<geneLocation type="plasmid" evidence="2 3">
    <name>pDEIPR02</name>
</geneLocation>
<sequence>MSTMLKDNVNDVPASAPVSPEDLSEFGAQTHVLLGLPGCARCGSEAYGSVLACWPCLEQDMREQAQAEVARRLRERGAFLSRLSPGAAVPARPRVFRWNRRAGP</sequence>
<proteinExistence type="predicted"/>
<organism evidence="2 3">
    <name type="scientific">Deinococcus proteolyticus (strain ATCC 35074 / DSM 20540 / JCM 6276 / NBRC 101906 / NCIMB 13154 / VKM Ac-1939 / CCM 2703 / MRP)</name>
    <dbReference type="NCBI Taxonomy" id="693977"/>
    <lineage>
        <taxon>Bacteria</taxon>
        <taxon>Thermotogati</taxon>
        <taxon>Deinococcota</taxon>
        <taxon>Deinococci</taxon>
        <taxon>Deinococcales</taxon>
        <taxon>Deinococcaceae</taxon>
        <taxon>Deinococcus</taxon>
    </lineage>
</organism>
<feature type="region of interest" description="Disordered" evidence="1">
    <location>
        <begin position="1"/>
        <end position="20"/>
    </location>
</feature>
<dbReference type="RefSeq" id="WP_013615805.1">
    <property type="nucleotide sequence ID" value="NC_015162.1"/>
</dbReference>
<evidence type="ECO:0000313" key="3">
    <source>
        <dbReference type="Proteomes" id="UP000007718"/>
    </source>
</evidence>
<keyword evidence="2" id="KW-0614">Plasmid</keyword>
<keyword evidence="3" id="KW-1185">Reference proteome</keyword>
<evidence type="ECO:0000313" key="2">
    <source>
        <dbReference type="EMBL" id="ADY27451.1"/>
    </source>
</evidence>
<reference evidence="2 3" key="2">
    <citation type="journal article" date="2012" name="Stand. Genomic Sci.">
        <title>Complete genome sequence of the orange-red pigmented, radioresistant Deinococcus proteolyticus type strain (MRP(T)).</title>
        <authorList>
            <person name="Copeland A."/>
            <person name="Zeytun A."/>
            <person name="Yassawong M."/>
            <person name="Nolan M."/>
            <person name="Lucas S."/>
            <person name="Hammon N."/>
            <person name="Deshpande S."/>
            <person name="Cheng J.F."/>
            <person name="Han C."/>
            <person name="Tapia R."/>
            <person name="Goodwin L.A."/>
            <person name="Pitluck S."/>
            <person name="Mavromatis K."/>
            <person name="Liolios K."/>
            <person name="Pagani I."/>
            <person name="Ivanova N."/>
            <person name="Mikhailova N."/>
            <person name="Pati A."/>
            <person name="Chen A."/>
            <person name="Palaniappan K."/>
            <person name="Land M."/>
            <person name="Hauser L."/>
            <person name="Jeffries C.D."/>
            <person name="Brambilla E.M."/>
            <person name="Rohde M."/>
            <person name="Sikorski J."/>
            <person name="Pukall R."/>
            <person name="Goker M."/>
            <person name="Detter J.C."/>
            <person name="Woyke T."/>
            <person name="Bristow J."/>
            <person name="Eisen J.A."/>
            <person name="Markowitz V."/>
            <person name="Hugenholtz P."/>
            <person name="Kyrpides N.C."/>
            <person name="Klenk H.P."/>
            <person name="Lapidus A."/>
        </authorList>
    </citation>
    <scope>NUCLEOTIDE SEQUENCE [LARGE SCALE GENOMIC DNA]</scope>
    <source>
        <strain evidence="3">ATCC 35074 / DSM 20540 / JCM 6276 / NBRC 101906 / NCIMB 13154 / VKM Ac-1939 / CCM 2703 / MRP</strain>
        <plasmid evidence="3">Plasmid pDEIPR02</plasmid>
    </source>
</reference>
<gene>
    <name evidence="2" type="ordered locus">Deipr_2326</name>
</gene>